<keyword evidence="3" id="KW-1185">Reference proteome</keyword>
<feature type="domain" description="Poly(A) RNA polymerase mitochondrial-like central palm" evidence="1">
    <location>
        <begin position="23"/>
        <end position="75"/>
    </location>
</feature>
<dbReference type="PANTHER" id="PTHR12271">
    <property type="entry name" value="POLY A POLYMERASE CID PAP -RELATED"/>
    <property type="match status" value="1"/>
</dbReference>
<dbReference type="Pfam" id="PF22600">
    <property type="entry name" value="MTPAP-like_central"/>
    <property type="match status" value="1"/>
</dbReference>
<reference evidence="2" key="1">
    <citation type="submission" date="2020-09" db="EMBL/GenBank/DDBJ databases">
        <authorList>
            <person name="Kikuchi T."/>
        </authorList>
    </citation>
    <scope>NUCLEOTIDE SEQUENCE</scope>
    <source>
        <strain evidence="2">SH1</strain>
    </source>
</reference>
<dbReference type="InterPro" id="IPR043519">
    <property type="entry name" value="NT_sf"/>
</dbReference>
<proteinExistence type="predicted"/>
<dbReference type="PANTHER" id="PTHR12271:SF40">
    <property type="entry name" value="POLY(A) RNA POLYMERASE GLD2"/>
    <property type="match status" value="1"/>
</dbReference>
<dbReference type="Proteomes" id="UP000783686">
    <property type="component" value="Unassembled WGS sequence"/>
</dbReference>
<dbReference type="OrthoDB" id="407432at2759"/>
<dbReference type="AlphaFoldDB" id="A0A811K2T2"/>
<dbReference type="InterPro" id="IPR054708">
    <property type="entry name" value="MTPAP-like_central"/>
</dbReference>
<sequence length="276" mass="31903">MKKKYDDLLTVTCVDKVLNQEENRKQSGLKSRELIENASIPVIKMVFASANGDLEVDFTTNNYHGVRNTRLLNRFRNTKKPYSKIDARVVQLNALIKQWAKKNKLHGGKDRRFNSYSPVILVVYYLQKGVSPAILPNLNEEEELRTELGEIENTDDYVRKLNYDSSKQRMSLPELLIGFMAFYAVFDFSERLIDITRNNSLNRNVFKPVGYRGGRIQLLIACPAYGNWPTRSVSTECYEDFRSALDTFNEFVWKQLDGIEDSNEQFELFSKLIGIG</sequence>
<gene>
    <name evidence="2" type="ORF">BOKJ2_LOCUS2862</name>
</gene>
<name>A0A811K2T2_9BILA</name>
<dbReference type="EMBL" id="CAJFDH010000002">
    <property type="protein sequence ID" value="CAD5209787.1"/>
    <property type="molecule type" value="Genomic_DNA"/>
</dbReference>
<evidence type="ECO:0000313" key="3">
    <source>
        <dbReference type="Proteomes" id="UP000614601"/>
    </source>
</evidence>
<dbReference type="Proteomes" id="UP000614601">
    <property type="component" value="Unassembled WGS sequence"/>
</dbReference>
<dbReference type="Gene3D" id="3.30.460.10">
    <property type="entry name" value="Beta Polymerase, domain 2"/>
    <property type="match status" value="1"/>
</dbReference>
<evidence type="ECO:0000259" key="1">
    <source>
        <dbReference type="Pfam" id="PF22600"/>
    </source>
</evidence>
<dbReference type="GO" id="GO:0016779">
    <property type="term" value="F:nucleotidyltransferase activity"/>
    <property type="evidence" value="ECO:0007669"/>
    <property type="project" value="TreeGrafter"/>
</dbReference>
<protein>
    <recommendedName>
        <fullName evidence="1">Poly(A) RNA polymerase mitochondrial-like central palm domain-containing protein</fullName>
    </recommendedName>
</protein>
<accession>A0A811K2T2</accession>
<dbReference type="SUPFAM" id="SSF81301">
    <property type="entry name" value="Nucleotidyltransferase"/>
    <property type="match status" value="1"/>
</dbReference>
<comment type="caution">
    <text evidence="2">The sequence shown here is derived from an EMBL/GenBank/DDBJ whole genome shotgun (WGS) entry which is preliminary data.</text>
</comment>
<dbReference type="EMBL" id="CAJFCW020000002">
    <property type="protein sequence ID" value="CAG9090061.1"/>
    <property type="molecule type" value="Genomic_DNA"/>
</dbReference>
<dbReference type="Gene3D" id="1.10.1410.10">
    <property type="match status" value="1"/>
</dbReference>
<dbReference type="GO" id="GO:0031123">
    <property type="term" value="P:RNA 3'-end processing"/>
    <property type="evidence" value="ECO:0007669"/>
    <property type="project" value="TreeGrafter"/>
</dbReference>
<dbReference type="SUPFAM" id="SSF81631">
    <property type="entry name" value="PAP/OAS1 substrate-binding domain"/>
    <property type="match status" value="1"/>
</dbReference>
<evidence type="ECO:0000313" key="2">
    <source>
        <dbReference type="EMBL" id="CAD5209787.1"/>
    </source>
</evidence>
<organism evidence="2 3">
    <name type="scientific">Bursaphelenchus okinawaensis</name>
    <dbReference type="NCBI Taxonomy" id="465554"/>
    <lineage>
        <taxon>Eukaryota</taxon>
        <taxon>Metazoa</taxon>
        <taxon>Ecdysozoa</taxon>
        <taxon>Nematoda</taxon>
        <taxon>Chromadorea</taxon>
        <taxon>Rhabditida</taxon>
        <taxon>Tylenchina</taxon>
        <taxon>Tylenchomorpha</taxon>
        <taxon>Aphelenchoidea</taxon>
        <taxon>Aphelenchoididae</taxon>
        <taxon>Bursaphelenchus</taxon>
    </lineage>
</organism>